<feature type="transmembrane region" description="Helical" evidence="9">
    <location>
        <begin position="92"/>
        <end position="114"/>
    </location>
</feature>
<dbReference type="PANTHER" id="PTHR11795">
    <property type="entry name" value="BRANCHED-CHAIN AMINO ACID TRANSPORT SYSTEM PERMEASE PROTEIN LIVH"/>
    <property type="match status" value="1"/>
</dbReference>
<dbReference type="GO" id="GO:0005886">
    <property type="term" value="C:plasma membrane"/>
    <property type="evidence" value="ECO:0007669"/>
    <property type="project" value="UniProtKB-SubCell"/>
</dbReference>
<feature type="transmembrane region" description="Helical" evidence="9">
    <location>
        <begin position="265"/>
        <end position="287"/>
    </location>
</feature>
<keyword evidence="11" id="KW-1185">Reference proteome</keyword>
<protein>
    <submittedName>
        <fullName evidence="10">Branched-chain amino acid ABC transporter permease</fullName>
    </submittedName>
</protein>
<dbReference type="Proteomes" id="UP000283644">
    <property type="component" value="Unassembled WGS sequence"/>
</dbReference>
<evidence type="ECO:0000256" key="6">
    <source>
        <dbReference type="ARBA" id="ARBA00022989"/>
    </source>
</evidence>
<evidence type="ECO:0000313" key="11">
    <source>
        <dbReference type="Proteomes" id="UP000283644"/>
    </source>
</evidence>
<evidence type="ECO:0000256" key="3">
    <source>
        <dbReference type="ARBA" id="ARBA00022475"/>
    </source>
</evidence>
<gene>
    <name evidence="10" type="ORF">D0Z08_05260</name>
</gene>
<dbReference type="AlphaFoldDB" id="A0A417Y7C5"/>
<evidence type="ECO:0000256" key="2">
    <source>
        <dbReference type="ARBA" id="ARBA00022448"/>
    </source>
</evidence>
<evidence type="ECO:0000256" key="4">
    <source>
        <dbReference type="ARBA" id="ARBA00022692"/>
    </source>
</evidence>
<sequence length="290" mass="29963">MTLETFVLLLAGGLVTGSIYALVAAGYAVLYTATGFVNFALGAQAMVAGYLTYVWFDTLPVMLRIVIALAGSVVLSVLSWVLIYRRVAEKDILAAVIMSFGFSIVLAEVVQLAAGGIPRPARSPAGTEAHTLGPLSISSHSVTVLVVSAILFTLLGLALSSRGGLAIRAMFQDKEMAETIGIPTNRVTLWLFAVSGIFAAAAGILAAPILSLSPHMGTRLALIAFVGAVLGGLGTIRSAIAGSVLLGLLEAFFAGYISADWRATLVFGVFIVVLVAKPTGVLGRVAAVKV</sequence>
<evidence type="ECO:0000256" key="1">
    <source>
        <dbReference type="ARBA" id="ARBA00004651"/>
    </source>
</evidence>
<keyword evidence="3" id="KW-1003">Cell membrane</keyword>
<keyword evidence="5" id="KW-0029">Amino-acid transport</keyword>
<proteinExistence type="inferred from homology"/>
<dbReference type="OrthoDB" id="3572933at2"/>
<dbReference type="CDD" id="cd06582">
    <property type="entry name" value="TM_PBP1_LivH_like"/>
    <property type="match status" value="1"/>
</dbReference>
<dbReference type="InterPro" id="IPR001851">
    <property type="entry name" value="ABC_transp_permease"/>
</dbReference>
<comment type="subcellular location">
    <subcellularLocation>
        <location evidence="1">Cell membrane</location>
        <topology evidence="1">Multi-pass membrane protein</topology>
    </subcellularLocation>
</comment>
<dbReference type="GO" id="GO:0022857">
    <property type="term" value="F:transmembrane transporter activity"/>
    <property type="evidence" value="ECO:0007669"/>
    <property type="project" value="InterPro"/>
</dbReference>
<comment type="similarity">
    <text evidence="8">Belongs to the binding-protein-dependent transport system permease family. LivHM subfamily.</text>
</comment>
<keyword evidence="2" id="KW-0813">Transport</keyword>
<evidence type="ECO:0000256" key="7">
    <source>
        <dbReference type="ARBA" id="ARBA00023136"/>
    </source>
</evidence>
<evidence type="ECO:0000256" key="5">
    <source>
        <dbReference type="ARBA" id="ARBA00022970"/>
    </source>
</evidence>
<comment type="caution">
    <text evidence="10">The sequence shown here is derived from an EMBL/GenBank/DDBJ whole genome shotgun (WGS) entry which is preliminary data.</text>
</comment>
<accession>A0A417Y7C5</accession>
<dbReference type="Pfam" id="PF02653">
    <property type="entry name" value="BPD_transp_2"/>
    <property type="match status" value="1"/>
</dbReference>
<keyword evidence="6 9" id="KW-1133">Transmembrane helix</keyword>
<dbReference type="PANTHER" id="PTHR11795:SF451">
    <property type="entry name" value="ABC TRANSPORTER PERMEASE PROTEIN"/>
    <property type="match status" value="1"/>
</dbReference>
<reference evidence="10 11" key="1">
    <citation type="submission" date="2018-09" db="EMBL/GenBank/DDBJ databases">
        <title>Genome sequencing of Nocardioides immobilis CCTCC AB 2017083 for comparison to Nocardioides silvaticus.</title>
        <authorList>
            <person name="Li C."/>
            <person name="Wang G."/>
        </authorList>
    </citation>
    <scope>NUCLEOTIDE SEQUENCE [LARGE SCALE GENOMIC DNA]</scope>
    <source>
        <strain evidence="10 11">CCTCC AB 2017083</strain>
    </source>
</reference>
<organism evidence="10 11">
    <name type="scientific">Nocardioides immobilis</name>
    <dbReference type="NCBI Taxonomy" id="2049295"/>
    <lineage>
        <taxon>Bacteria</taxon>
        <taxon>Bacillati</taxon>
        <taxon>Actinomycetota</taxon>
        <taxon>Actinomycetes</taxon>
        <taxon>Propionibacteriales</taxon>
        <taxon>Nocardioidaceae</taxon>
        <taxon>Nocardioides</taxon>
    </lineage>
</organism>
<dbReference type="GO" id="GO:0006865">
    <property type="term" value="P:amino acid transport"/>
    <property type="evidence" value="ECO:0007669"/>
    <property type="project" value="UniProtKB-KW"/>
</dbReference>
<name>A0A417Y7C5_9ACTN</name>
<evidence type="ECO:0000313" key="10">
    <source>
        <dbReference type="EMBL" id="RHW28376.1"/>
    </source>
</evidence>
<keyword evidence="4 9" id="KW-0812">Transmembrane</keyword>
<feature type="transmembrane region" description="Helical" evidence="9">
    <location>
        <begin position="187"/>
        <end position="210"/>
    </location>
</feature>
<dbReference type="InterPro" id="IPR052157">
    <property type="entry name" value="BCAA_transport_permease"/>
</dbReference>
<feature type="transmembrane region" description="Helical" evidence="9">
    <location>
        <begin position="142"/>
        <end position="167"/>
    </location>
</feature>
<feature type="transmembrane region" description="Helical" evidence="9">
    <location>
        <begin position="36"/>
        <end position="56"/>
    </location>
</feature>
<keyword evidence="7 9" id="KW-0472">Membrane</keyword>
<evidence type="ECO:0000256" key="9">
    <source>
        <dbReference type="SAM" id="Phobius"/>
    </source>
</evidence>
<feature type="transmembrane region" description="Helical" evidence="9">
    <location>
        <begin position="62"/>
        <end position="83"/>
    </location>
</feature>
<feature type="transmembrane region" description="Helical" evidence="9">
    <location>
        <begin position="6"/>
        <end position="29"/>
    </location>
</feature>
<evidence type="ECO:0000256" key="8">
    <source>
        <dbReference type="ARBA" id="ARBA00037998"/>
    </source>
</evidence>
<dbReference type="EMBL" id="QXGH01000010">
    <property type="protein sequence ID" value="RHW28376.1"/>
    <property type="molecule type" value="Genomic_DNA"/>
</dbReference>